<dbReference type="AlphaFoldDB" id="F1YMT4"/>
<keyword evidence="1" id="KW-1133">Transmembrane helix</keyword>
<dbReference type="Pfam" id="PF01476">
    <property type="entry name" value="LysM"/>
    <property type="match status" value="1"/>
</dbReference>
<proteinExistence type="predicted"/>
<name>F1YMT4_9ACTN</name>
<dbReference type="SMART" id="SM00257">
    <property type="entry name" value="LysM"/>
    <property type="match status" value="1"/>
</dbReference>
<feature type="domain" description="LysM" evidence="2">
    <location>
        <begin position="99"/>
        <end position="148"/>
    </location>
</feature>
<keyword evidence="1" id="KW-0472">Membrane</keyword>
<evidence type="ECO:0000256" key="1">
    <source>
        <dbReference type="SAM" id="Phobius"/>
    </source>
</evidence>
<dbReference type="EMBL" id="AEUD01000015">
    <property type="protein sequence ID" value="EGD54019.1"/>
    <property type="molecule type" value="Genomic_DNA"/>
</dbReference>
<feature type="transmembrane region" description="Helical" evidence="1">
    <location>
        <begin position="61"/>
        <end position="85"/>
    </location>
</feature>
<dbReference type="STRING" id="644548.SCNU_16149"/>
<protein>
    <submittedName>
        <fullName evidence="3">Peptidoglycan-binding lysin domain-containing protein</fullName>
    </submittedName>
</protein>
<reference evidence="3 4" key="1">
    <citation type="journal article" date="2011" name="J. Bacteriol.">
        <title>Draft Genome Sequence of Gordonia neofelifaecis NRRL B-59395, a Cholesterol-Degrading Actinomycete.</title>
        <authorList>
            <person name="Ge F."/>
            <person name="Li W."/>
            <person name="Chen G."/>
            <person name="Liu Y."/>
            <person name="Zhang G."/>
            <person name="Yong B."/>
            <person name="Wang Q."/>
            <person name="Wang N."/>
            <person name="Huang Z."/>
            <person name="Li W."/>
            <person name="Wang J."/>
            <person name="Wu C."/>
            <person name="Xie Q."/>
            <person name="Liu G."/>
        </authorList>
    </citation>
    <scope>NUCLEOTIDE SEQUENCE [LARGE SCALE GENOMIC DNA]</scope>
    <source>
        <strain evidence="3 4">NRRL B-59395</strain>
    </source>
</reference>
<dbReference type="InterPro" id="IPR018392">
    <property type="entry name" value="LysM"/>
</dbReference>
<comment type="caution">
    <text evidence="3">The sequence shown here is derived from an EMBL/GenBank/DDBJ whole genome shotgun (WGS) entry which is preliminary data.</text>
</comment>
<accession>F1YMT4</accession>
<sequence length="151" mass="16099">MRRSVRVDRSNYVDTVRVFEAENERTASEAFTAAQVFDTAKAQRRSLVAPESVAVYRRRRWVGALVGGGVLAGMVWLLAIVGAGYQDAATPATPGATQVVYVRSGESLSALAERIAPSLPTDGVIAQLRELNGLETSGLHVGQAIIAPQYG</sequence>
<evidence type="ECO:0000313" key="3">
    <source>
        <dbReference type="EMBL" id="EGD54019.1"/>
    </source>
</evidence>
<organism evidence="3 4">
    <name type="scientific">Gordonia neofelifaecis NRRL B-59395</name>
    <dbReference type="NCBI Taxonomy" id="644548"/>
    <lineage>
        <taxon>Bacteria</taxon>
        <taxon>Bacillati</taxon>
        <taxon>Actinomycetota</taxon>
        <taxon>Actinomycetes</taxon>
        <taxon>Mycobacteriales</taxon>
        <taxon>Gordoniaceae</taxon>
        <taxon>Gordonia</taxon>
    </lineage>
</organism>
<keyword evidence="4" id="KW-1185">Reference proteome</keyword>
<dbReference type="Proteomes" id="UP000035065">
    <property type="component" value="Unassembled WGS sequence"/>
</dbReference>
<dbReference type="eggNOG" id="COG1388">
    <property type="taxonomic scope" value="Bacteria"/>
</dbReference>
<evidence type="ECO:0000313" key="4">
    <source>
        <dbReference type="Proteomes" id="UP000035065"/>
    </source>
</evidence>
<evidence type="ECO:0000259" key="2">
    <source>
        <dbReference type="SMART" id="SM00257"/>
    </source>
</evidence>
<dbReference type="InterPro" id="IPR036779">
    <property type="entry name" value="LysM_dom_sf"/>
</dbReference>
<gene>
    <name evidence="3" type="ORF">SCNU_16149</name>
</gene>
<keyword evidence="1" id="KW-0812">Transmembrane</keyword>
<dbReference type="Gene3D" id="3.10.350.10">
    <property type="entry name" value="LysM domain"/>
    <property type="match status" value="1"/>
</dbReference>